<feature type="compositionally biased region" description="Low complexity" evidence="1">
    <location>
        <begin position="10"/>
        <end position="26"/>
    </location>
</feature>
<dbReference type="EMBL" id="MU150946">
    <property type="protein sequence ID" value="KAF9455191.1"/>
    <property type="molecule type" value="Genomic_DNA"/>
</dbReference>
<reference evidence="2" key="1">
    <citation type="submission" date="2020-11" db="EMBL/GenBank/DDBJ databases">
        <authorList>
            <consortium name="DOE Joint Genome Institute"/>
            <person name="Ahrendt S."/>
            <person name="Riley R."/>
            <person name="Andreopoulos W."/>
            <person name="Labutti K."/>
            <person name="Pangilinan J."/>
            <person name="Ruiz-Duenas F.J."/>
            <person name="Barrasa J.M."/>
            <person name="Sanchez-Garcia M."/>
            <person name="Camarero S."/>
            <person name="Miyauchi S."/>
            <person name="Serrano A."/>
            <person name="Linde D."/>
            <person name="Babiker R."/>
            <person name="Drula E."/>
            <person name="Ayuso-Fernandez I."/>
            <person name="Pacheco R."/>
            <person name="Padilla G."/>
            <person name="Ferreira P."/>
            <person name="Barriuso J."/>
            <person name="Kellner H."/>
            <person name="Castanera R."/>
            <person name="Alfaro M."/>
            <person name="Ramirez L."/>
            <person name="Pisabarro A.G."/>
            <person name="Kuo A."/>
            <person name="Tritt A."/>
            <person name="Lipzen A."/>
            <person name="He G."/>
            <person name="Yan M."/>
            <person name="Ng V."/>
            <person name="Cullen D."/>
            <person name="Martin F."/>
            <person name="Rosso M.-N."/>
            <person name="Henrissat B."/>
            <person name="Hibbett D."/>
            <person name="Martinez A.T."/>
            <person name="Grigoriev I.V."/>
        </authorList>
    </citation>
    <scope>NUCLEOTIDE SEQUENCE</scope>
    <source>
        <strain evidence="2">CBS 247.69</strain>
    </source>
</reference>
<accession>A0A9P5XTK5</accession>
<dbReference type="Proteomes" id="UP000807353">
    <property type="component" value="Unassembled WGS sequence"/>
</dbReference>
<protein>
    <submittedName>
        <fullName evidence="2">Uncharacterized protein</fullName>
    </submittedName>
</protein>
<gene>
    <name evidence="2" type="ORF">BDZ94DRAFT_1278663</name>
</gene>
<organism evidence="2 3">
    <name type="scientific">Collybia nuda</name>
    <dbReference type="NCBI Taxonomy" id="64659"/>
    <lineage>
        <taxon>Eukaryota</taxon>
        <taxon>Fungi</taxon>
        <taxon>Dikarya</taxon>
        <taxon>Basidiomycota</taxon>
        <taxon>Agaricomycotina</taxon>
        <taxon>Agaricomycetes</taxon>
        <taxon>Agaricomycetidae</taxon>
        <taxon>Agaricales</taxon>
        <taxon>Tricholomatineae</taxon>
        <taxon>Clitocybaceae</taxon>
        <taxon>Collybia</taxon>
    </lineage>
</organism>
<name>A0A9P5XTK5_9AGAR</name>
<comment type="caution">
    <text evidence="2">The sequence shown here is derived from an EMBL/GenBank/DDBJ whole genome shotgun (WGS) entry which is preliminary data.</text>
</comment>
<dbReference type="AlphaFoldDB" id="A0A9P5XTK5"/>
<dbReference type="OrthoDB" id="3022331at2759"/>
<keyword evidence="3" id="KW-1185">Reference proteome</keyword>
<evidence type="ECO:0000313" key="2">
    <source>
        <dbReference type="EMBL" id="KAF9455191.1"/>
    </source>
</evidence>
<sequence>MGLGYASPFAQGTPSAASTSSSAGAGQSAFLSGGAGGSMFSMGAGGGMDATQQAPVVPGRFPVAGMGANANVNMNVNAQALIDSDTIAMWSNAPTGFELDDWGTYLSNVSDLTQGFHHPLGHYPSGAQHQ</sequence>
<proteinExistence type="predicted"/>
<evidence type="ECO:0000313" key="3">
    <source>
        <dbReference type="Proteomes" id="UP000807353"/>
    </source>
</evidence>
<feature type="region of interest" description="Disordered" evidence="1">
    <location>
        <begin position="1"/>
        <end position="26"/>
    </location>
</feature>
<evidence type="ECO:0000256" key="1">
    <source>
        <dbReference type="SAM" id="MobiDB-lite"/>
    </source>
</evidence>